<dbReference type="EMBL" id="LAZR01045047">
    <property type="protein sequence ID" value="KKK99857.1"/>
    <property type="molecule type" value="Genomic_DNA"/>
</dbReference>
<name>A0A0F9ANE7_9ZZZZ</name>
<proteinExistence type="predicted"/>
<gene>
    <name evidence="1" type="ORF">LCGC14_2629060</name>
</gene>
<protein>
    <submittedName>
        <fullName evidence="1">Uncharacterized protein</fullName>
    </submittedName>
</protein>
<evidence type="ECO:0000313" key="1">
    <source>
        <dbReference type="EMBL" id="KKK99857.1"/>
    </source>
</evidence>
<sequence>MSNSDLLDYIIATLDCLPNPELDLTGVESILTSEEVGD</sequence>
<dbReference type="AlphaFoldDB" id="A0A0F9ANE7"/>
<organism evidence="1">
    <name type="scientific">marine sediment metagenome</name>
    <dbReference type="NCBI Taxonomy" id="412755"/>
    <lineage>
        <taxon>unclassified sequences</taxon>
        <taxon>metagenomes</taxon>
        <taxon>ecological metagenomes</taxon>
    </lineage>
</organism>
<comment type="caution">
    <text evidence="1">The sequence shown here is derived from an EMBL/GenBank/DDBJ whole genome shotgun (WGS) entry which is preliminary data.</text>
</comment>
<accession>A0A0F9ANE7</accession>
<reference evidence="1" key="1">
    <citation type="journal article" date="2015" name="Nature">
        <title>Complex archaea that bridge the gap between prokaryotes and eukaryotes.</title>
        <authorList>
            <person name="Spang A."/>
            <person name="Saw J.H."/>
            <person name="Jorgensen S.L."/>
            <person name="Zaremba-Niedzwiedzka K."/>
            <person name="Martijn J."/>
            <person name="Lind A.E."/>
            <person name="van Eijk R."/>
            <person name="Schleper C."/>
            <person name="Guy L."/>
            <person name="Ettema T.J."/>
        </authorList>
    </citation>
    <scope>NUCLEOTIDE SEQUENCE</scope>
</reference>